<evidence type="ECO:0000313" key="3">
    <source>
        <dbReference type="Proteomes" id="UP000826195"/>
    </source>
</evidence>
<accession>A0AAV7I7G6</accession>
<gene>
    <name evidence="2" type="ORF">KQX54_015060</name>
</gene>
<sequence>MQYNLSIFNDPGPNYESLLVNDEKEDDSIEDENADPAPNDDSLLVNDEKEDHSIEDENLIFENNQSIFDSSASNNDSPSLVNDEKEDGSNKSLASGSNTCRHDSQSCETIIIPASFWKKYWNGTIRLNKGWTNSFNDLLKKHDKLKLCVFSFRDNKCYSKKKKNNKFFIANATCKNRLCTKIDFISYTPITELFVDITIHAEPEGAIDHDPNDIHRQNCRGAERVKVAAAV</sequence>
<feature type="region of interest" description="Disordered" evidence="1">
    <location>
        <begin position="70"/>
        <end position="102"/>
    </location>
</feature>
<dbReference type="AlphaFoldDB" id="A0AAV7I7G6"/>
<feature type="region of interest" description="Disordered" evidence="1">
    <location>
        <begin position="1"/>
        <end position="50"/>
    </location>
</feature>
<organism evidence="2 3">
    <name type="scientific">Cotesia glomerata</name>
    <name type="common">Lepidopteran parasitic wasp</name>
    <name type="synonym">Apanteles glomeratus</name>
    <dbReference type="NCBI Taxonomy" id="32391"/>
    <lineage>
        <taxon>Eukaryota</taxon>
        <taxon>Metazoa</taxon>
        <taxon>Ecdysozoa</taxon>
        <taxon>Arthropoda</taxon>
        <taxon>Hexapoda</taxon>
        <taxon>Insecta</taxon>
        <taxon>Pterygota</taxon>
        <taxon>Neoptera</taxon>
        <taxon>Endopterygota</taxon>
        <taxon>Hymenoptera</taxon>
        <taxon>Apocrita</taxon>
        <taxon>Ichneumonoidea</taxon>
        <taxon>Braconidae</taxon>
        <taxon>Microgastrinae</taxon>
        <taxon>Cotesia</taxon>
    </lineage>
</organism>
<reference evidence="2 3" key="1">
    <citation type="journal article" date="2021" name="J. Hered.">
        <title>A chromosome-level genome assembly of the parasitoid wasp, Cotesia glomerata (Hymenoptera: Braconidae).</title>
        <authorList>
            <person name="Pinto B.J."/>
            <person name="Weis J.J."/>
            <person name="Gamble T."/>
            <person name="Ode P.J."/>
            <person name="Paul R."/>
            <person name="Zaspel J.M."/>
        </authorList>
    </citation>
    <scope>NUCLEOTIDE SEQUENCE [LARGE SCALE GENOMIC DNA]</scope>
    <source>
        <strain evidence="2">CgM1</strain>
    </source>
</reference>
<keyword evidence="3" id="KW-1185">Reference proteome</keyword>
<feature type="compositionally biased region" description="Acidic residues" evidence="1">
    <location>
        <begin position="23"/>
        <end position="34"/>
    </location>
</feature>
<feature type="compositionally biased region" description="Polar residues" evidence="1">
    <location>
        <begin position="70"/>
        <end position="80"/>
    </location>
</feature>
<dbReference type="EMBL" id="JAHXZJ010002237">
    <property type="protein sequence ID" value="KAH0546772.1"/>
    <property type="molecule type" value="Genomic_DNA"/>
</dbReference>
<dbReference type="Proteomes" id="UP000826195">
    <property type="component" value="Unassembled WGS sequence"/>
</dbReference>
<comment type="caution">
    <text evidence="2">The sequence shown here is derived from an EMBL/GenBank/DDBJ whole genome shotgun (WGS) entry which is preliminary data.</text>
</comment>
<evidence type="ECO:0000256" key="1">
    <source>
        <dbReference type="SAM" id="MobiDB-lite"/>
    </source>
</evidence>
<feature type="compositionally biased region" description="Polar residues" evidence="1">
    <location>
        <begin position="90"/>
        <end position="99"/>
    </location>
</feature>
<name>A0AAV7I7G6_COTGL</name>
<proteinExistence type="predicted"/>
<protein>
    <submittedName>
        <fullName evidence="2">Uncharacterized protein</fullName>
    </submittedName>
</protein>
<evidence type="ECO:0000313" key="2">
    <source>
        <dbReference type="EMBL" id="KAH0546772.1"/>
    </source>
</evidence>